<dbReference type="InterPro" id="IPR004360">
    <property type="entry name" value="Glyas_Fos-R_dOase_dom"/>
</dbReference>
<dbReference type="PANTHER" id="PTHR36437:SF2">
    <property type="entry name" value="GLYOXALASE_BLEOMYCIN RESISTANCE PROTEIN_DIOXYGENASE"/>
    <property type="match status" value="1"/>
</dbReference>
<gene>
    <name evidence="2" type="ORF">GPY61_32030</name>
</gene>
<reference evidence="2 3" key="1">
    <citation type="submission" date="2019-12" db="EMBL/GenBank/DDBJ databases">
        <authorList>
            <person name="Li C."/>
            <person name="Zhao J."/>
        </authorList>
    </citation>
    <scope>NUCLEOTIDE SEQUENCE [LARGE SCALE GENOMIC DNA]</scope>
    <source>
        <strain evidence="2 3">NEAU-DD11</strain>
    </source>
</reference>
<comment type="caution">
    <text evidence="2">The sequence shown here is derived from an EMBL/GenBank/DDBJ whole genome shotgun (WGS) entry which is preliminary data.</text>
</comment>
<evidence type="ECO:0000313" key="3">
    <source>
        <dbReference type="Proteomes" id="UP000443353"/>
    </source>
</evidence>
<organism evidence="2 3">
    <name type="scientific">Massilia cellulosiltytica</name>
    <dbReference type="NCBI Taxonomy" id="2683234"/>
    <lineage>
        <taxon>Bacteria</taxon>
        <taxon>Pseudomonadati</taxon>
        <taxon>Pseudomonadota</taxon>
        <taxon>Betaproteobacteria</taxon>
        <taxon>Burkholderiales</taxon>
        <taxon>Oxalobacteraceae</taxon>
        <taxon>Telluria group</taxon>
        <taxon>Massilia</taxon>
    </lineage>
</organism>
<evidence type="ECO:0000259" key="1">
    <source>
        <dbReference type="PROSITE" id="PS51819"/>
    </source>
</evidence>
<dbReference type="AlphaFoldDB" id="A0A7X3KBM5"/>
<keyword evidence="3" id="KW-1185">Reference proteome</keyword>
<feature type="domain" description="VOC" evidence="1">
    <location>
        <begin position="4"/>
        <end position="129"/>
    </location>
</feature>
<dbReference type="PANTHER" id="PTHR36437">
    <property type="entry name" value="GLYOXALASE/BLEOMYCIN RESISTANCE PROTEIN/DIOXYGENASE"/>
    <property type="match status" value="1"/>
</dbReference>
<proteinExistence type="predicted"/>
<dbReference type="Gene3D" id="3.10.180.10">
    <property type="entry name" value="2,3-Dihydroxybiphenyl 1,2-Dioxygenase, domain 1"/>
    <property type="match status" value="1"/>
</dbReference>
<dbReference type="PROSITE" id="PS51819">
    <property type="entry name" value="VOC"/>
    <property type="match status" value="1"/>
</dbReference>
<sequence length="148" mass="16919">MRQAIVHIALVVRDYDEAIDFYVGKLGFELLDDTYQPAQDKRWVVVAPPGGTGTTLLLAKASKPEQQPFVGHQAGGRVFLFLNTDDFWRDYERLRGHGVHFVREPKEEDYGTVAVFADLYGNLWDLLQLRPDHPIAARLHVYHESNDV</sequence>
<protein>
    <submittedName>
        <fullName evidence="2">VOC family protein</fullName>
    </submittedName>
</protein>
<accession>A0A7X3KBM5</accession>
<dbReference type="EMBL" id="WSES01000020">
    <property type="protein sequence ID" value="MVW64550.1"/>
    <property type="molecule type" value="Genomic_DNA"/>
</dbReference>
<name>A0A7X3KBM5_9BURK</name>
<dbReference type="CDD" id="cd07263">
    <property type="entry name" value="VOC_like"/>
    <property type="match status" value="1"/>
</dbReference>
<evidence type="ECO:0000313" key="2">
    <source>
        <dbReference type="EMBL" id="MVW64550.1"/>
    </source>
</evidence>
<dbReference type="InterPro" id="IPR037523">
    <property type="entry name" value="VOC_core"/>
</dbReference>
<dbReference type="RefSeq" id="WP_160410974.1">
    <property type="nucleotide sequence ID" value="NZ_WSES01000020.1"/>
</dbReference>
<dbReference type="SUPFAM" id="SSF54593">
    <property type="entry name" value="Glyoxalase/Bleomycin resistance protein/Dihydroxybiphenyl dioxygenase"/>
    <property type="match status" value="1"/>
</dbReference>
<dbReference type="InterPro" id="IPR029068">
    <property type="entry name" value="Glyas_Bleomycin-R_OHBP_Dase"/>
</dbReference>
<dbReference type="Proteomes" id="UP000443353">
    <property type="component" value="Unassembled WGS sequence"/>
</dbReference>
<dbReference type="Pfam" id="PF00903">
    <property type="entry name" value="Glyoxalase"/>
    <property type="match status" value="1"/>
</dbReference>